<dbReference type="OrthoDB" id="9788916at2"/>
<dbReference type="EMBL" id="BLAX01000001">
    <property type="protein sequence ID" value="GET31460.1"/>
    <property type="molecule type" value="Genomic_DNA"/>
</dbReference>
<sequence>MQPENIHISNDKSLLDLEMIHDFLTNRSYWAKGRSMETVKRSVENSLCFGVYENGKQVGFARVVTDYAVFAWLLDVFILEEYRGRGLSKQLMSAIISHPNLQNLKRWGLGTDDAHGLYQQFGFTALSKPNNMMERK</sequence>
<dbReference type="AlphaFoldDB" id="A0A5M4AU19"/>
<dbReference type="GO" id="GO:0016747">
    <property type="term" value="F:acyltransferase activity, transferring groups other than amino-acyl groups"/>
    <property type="evidence" value="ECO:0007669"/>
    <property type="project" value="InterPro"/>
</dbReference>
<dbReference type="PANTHER" id="PTHR43233:SF1">
    <property type="entry name" value="FAMILY N-ACETYLTRANSFERASE, PUTATIVE (AFU_ORTHOLOGUE AFUA_6G03350)-RELATED"/>
    <property type="match status" value="1"/>
</dbReference>
<dbReference type="Gene3D" id="3.40.630.30">
    <property type="match status" value="1"/>
</dbReference>
<accession>A0A5M4AU19</accession>
<feature type="domain" description="N-acetyltransferase" evidence="1">
    <location>
        <begin position="6"/>
        <end position="136"/>
    </location>
</feature>
<name>A0A5M4AU19_9BACT</name>
<dbReference type="SUPFAM" id="SSF55729">
    <property type="entry name" value="Acyl-CoA N-acyltransferases (Nat)"/>
    <property type="match status" value="1"/>
</dbReference>
<keyword evidence="2" id="KW-0808">Transferase</keyword>
<dbReference type="RefSeq" id="WP_025865613.1">
    <property type="nucleotide sequence ID" value="NZ_BLAX01000001.1"/>
</dbReference>
<reference evidence="2 3" key="1">
    <citation type="submission" date="2019-10" db="EMBL/GenBank/DDBJ databases">
        <title>Prolixibacter strains distinguished by the presence of nitrate reductase genes were adept at nitrate-dependent anaerobic corrosion of metallic iron and carbon steel.</title>
        <authorList>
            <person name="Iino T."/>
            <person name="Shono N."/>
            <person name="Ito K."/>
            <person name="Nakamura R."/>
            <person name="Sueoka K."/>
            <person name="Harayama S."/>
            <person name="Ohkuma M."/>
        </authorList>
    </citation>
    <scope>NUCLEOTIDE SEQUENCE [LARGE SCALE GENOMIC DNA]</scope>
    <source>
        <strain evidence="2 3">JCM 13498</strain>
    </source>
</reference>
<dbReference type="CDD" id="cd04301">
    <property type="entry name" value="NAT_SF"/>
    <property type="match status" value="1"/>
</dbReference>
<dbReference type="InterPro" id="IPR053144">
    <property type="entry name" value="Acetyltransferase_Butenolide"/>
</dbReference>
<dbReference type="Proteomes" id="UP000391834">
    <property type="component" value="Unassembled WGS sequence"/>
</dbReference>
<organism evidence="2 3">
    <name type="scientific">Prolixibacter bellariivorans</name>
    <dbReference type="NCBI Taxonomy" id="314319"/>
    <lineage>
        <taxon>Bacteria</taxon>
        <taxon>Pseudomonadati</taxon>
        <taxon>Bacteroidota</taxon>
        <taxon>Bacteroidia</taxon>
        <taxon>Marinilabiliales</taxon>
        <taxon>Prolixibacteraceae</taxon>
        <taxon>Prolixibacter</taxon>
    </lineage>
</organism>
<dbReference type="PANTHER" id="PTHR43233">
    <property type="entry name" value="FAMILY N-ACETYLTRANSFERASE, PUTATIVE (AFU_ORTHOLOGUE AFUA_6G03350)-RELATED"/>
    <property type="match status" value="1"/>
</dbReference>
<dbReference type="Pfam" id="PF13508">
    <property type="entry name" value="Acetyltransf_7"/>
    <property type="match status" value="1"/>
</dbReference>
<proteinExistence type="predicted"/>
<dbReference type="PROSITE" id="PS51186">
    <property type="entry name" value="GNAT"/>
    <property type="match status" value="1"/>
</dbReference>
<keyword evidence="3" id="KW-1185">Reference proteome</keyword>
<evidence type="ECO:0000313" key="2">
    <source>
        <dbReference type="EMBL" id="GET31460.1"/>
    </source>
</evidence>
<evidence type="ECO:0000259" key="1">
    <source>
        <dbReference type="PROSITE" id="PS51186"/>
    </source>
</evidence>
<gene>
    <name evidence="2" type="ORF">PbJCM13498_03230</name>
</gene>
<comment type="caution">
    <text evidence="2">The sequence shown here is derived from an EMBL/GenBank/DDBJ whole genome shotgun (WGS) entry which is preliminary data.</text>
</comment>
<dbReference type="InterPro" id="IPR000182">
    <property type="entry name" value="GNAT_dom"/>
</dbReference>
<evidence type="ECO:0000313" key="3">
    <source>
        <dbReference type="Proteomes" id="UP000391834"/>
    </source>
</evidence>
<dbReference type="InterPro" id="IPR016181">
    <property type="entry name" value="Acyl_CoA_acyltransferase"/>
</dbReference>
<protein>
    <submittedName>
        <fullName evidence="2">N-acetyltransferase</fullName>
    </submittedName>
</protein>